<dbReference type="eggNOG" id="COG0607">
    <property type="taxonomic scope" value="Bacteria"/>
</dbReference>
<dbReference type="AlphaFoldDB" id="I3C5Q4"/>
<dbReference type="SUPFAM" id="SSF52821">
    <property type="entry name" value="Rhodanese/Cell cycle control phosphatase"/>
    <property type="match status" value="1"/>
</dbReference>
<sequence>MKKEFLFFLLMILVQVTYGQVKNKSIIEFKEVASEGFVLIDVRTPEEYAQGFIGGAINMDMKNESFVSNIQQIDKNKKVYLYCKAGGRSAKASKVLDSLGYKNIINLEGGFDAWKEAGNVFVVQ</sequence>
<proteinExistence type="predicted"/>
<dbReference type="RefSeq" id="WP_008612271.1">
    <property type="nucleotide sequence ID" value="NZ_JH651379.1"/>
</dbReference>
<gene>
    <name evidence="2" type="ORF">JoomaDRAFT_1949</name>
</gene>
<dbReference type="PANTHER" id="PTHR43031">
    <property type="entry name" value="FAD-DEPENDENT OXIDOREDUCTASE"/>
    <property type="match status" value="1"/>
</dbReference>
<evidence type="ECO:0000313" key="2">
    <source>
        <dbReference type="EMBL" id="EIJ38947.1"/>
    </source>
</evidence>
<feature type="domain" description="Rhodanese" evidence="1">
    <location>
        <begin position="33"/>
        <end position="123"/>
    </location>
</feature>
<keyword evidence="3" id="KW-1185">Reference proteome</keyword>
<evidence type="ECO:0000259" key="1">
    <source>
        <dbReference type="PROSITE" id="PS50206"/>
    </source>
</evidence>
<dbReference type="InterPro" id="IPR050229">
    <property type="entry name" value="GlpE_sulfurtransferase"/>
</dbReference>
<keyword evidence="2" id="KW-0808">Transferase</keyword>
<name>I3C5Q4_9FLAO</name>
<dbReference type="STRING" id="926559.JoomaDRAFT_1949"/>
<reference evidence="2 3" key="1">
    <citation type="submission" date="2012-02" db="EMBL/GenBank/DDBJ databases">
        <title>Improved High-Quality Draft genome of Joostella marina DSM 19592.</title>
        <authorList>
            <consortium name="US DOE Joint Genome Institute (JGI-PGF)"/>
            <person name="Lucas S."/>
            <person name="Copeland A."/>
            <person name="Lapidus A."/>
            <person name="Bruce D."/>
            <person name="Goodwin L."/>
            <person name="Pitluck S."/>
            <person name="Peters L."/>
            <person name="Chertkov O."/>
            <person name="Ovchinnikova G."/>
            <person name="Kyrpides N."/>
            <person name="Mavromatis K."/>
            <person name="Detter J.C."/>
            <person name="Han C."/>
            <person name="Land M."/>
            <person name="Hauser L."/>
            <person name="Markowitz V."/>
            <person name="Cheng J.-F."/>
            <person name="Hugenholtz P."/>
            <person name="Woyke T."/>
            <person name="Wu D."/>
            <person name="Tindall B."/>
            <person name="Brambilla E."/>
            <person name="Klenk H.-P."/>
            <person name="Eisen J.A."/>
        </authorList>
    </citation>
    <scope>NUCLEOTIDE SEQUENCE [LARGE SCALE GENOMIC DNA]</scope>
    <source>
        <strain evidence="2 3">DSM 19592</strain>
    </source>
</reference>
<dbReference type="SMART" id="SM00450">
    <property type="entry name" value="RHOD"/>
    <property type="match status" value="1"/>
</dbReference>
<dbReference type="GO" id="GO:0016740">
    <property type="term" value="F:transferase activity"/>
    <property type="evidence" value="ECO:0007669"/>
    <property type="project" value="UniProtKB-KW"/>
</dbReference>
<dbReference type="Gene3D" id="3.40.250.10">
    <property type="entry name" value="Rhodanese-like domain"/>
    <property type="match status" value="1"/>
</dbReference>
<dbReference type="InterPro" id="IPR036873">
    <property type="entry name" value="Rhodanese-like_dom_sf"/>
</dbReference>
<accession>I3C5Q4</accession>
<organism evidence="2 3">
    <name type="scientific">Galbibacter orientalis DSM 19592</name>
    <dbReference type="NCBI Taxonomy" id="926559"/>
    <lineage>
        <taxon>Bacteria</taxon>
        <taxon>Pseudomonadati</taxon>
        <taxon>Bacteroidota</taxon>
        <taxon>Flavobacteriia</taxon>
        <taxon>Flavobacteriales</taxon>
        <taxon>Flavobacteriaceae</taxon>
        <taxon>Galbibacter</taxon>
    </lineage>
</organism>
<protein>
    <submittedName>
        <fullName evidence="2">Rhodanese-related sulfurtransferase</fullName>
    </submittedName>
</protein>
<evidence type="ECO:0000313" key="3">
    <source>
        <dbReference type="Proteomes" id="UP000004690"/>
    </source>
</evidence>
<dbReference type="Proteomes" id="UP000004690">
    <property type="component" value="Unassembled WGS sequence"/>
</dbReference>
<dbReference type="CDD" id="cd00158">
    <property type="entry name" value="RHOD"/>
    <property type="match status" value="1"/>
</dbReference>
<dbReference type="PANTHER" id="PTHR43031:SF1">
    <property type="entry name" value="PYRIDINE NUCLEOTIDE-DISULPHIDE OXIDOREDUCTASE"/>
    <property type="match status" value="1"/>
</dbReference>
<dbReference type="InterPro" id="IPR001763">
    <property type="entry name" value="Rhodanese-like_dom"/>
</dbReference>
<dbReference type="Pfam" id="PF00581">
    <property type="entry name" value="Rhodanese"/>
    <property type="match status" value="1"/>
</dbReference>
<dbReference type="HOGENOM" id="CLU_089574_1_6_10"/>
<dbReference type="PROSITE" id="PS50206">
    <property type="entry name" value="RHODANESE_3"/>
    <property type="match status" value="1"/>
</dbReference>
<dbReference type="EMBL" id="JH651379">
    <property type="protein sequence ID" value="EIJ38947.1"/>
    <property type="molecule type" value="Genomic_DNA"/>
</dbReference>